<feature type="transmembrane region" description="Helical" evidence="8">
    <location>
        <begin position="218"/>
        <end position="236"/>
    </location>
</feature>
<feature type="transmembrane region" description="Helical" evidence="8">
    <location>
        <begin position="64"/>
        <end position="83"/>
    </location>
</feature>
<name>F8AWB3_9ACTN</name>
<feature type="region of interest" description="Disordered" evidence="7">
    <location>
        <begin position="271"/>
        <end position="315"/>
    </location>
</feature>
<organism evidence="9 10">
    <name type="scientific">Candidatus Protofrankia datiscae</name>
    <dbReference type="NCBI Taxonomy" id="2716812"/>
    <lineage>
        <taxon>Bacteria</taxon>
        <taxon>Bacillati</taxon>
        <taxon>Actinomycetota</taxon>
        <taxon>Actinomycetes</taxon>
        <taxon>Frankiales</taxon>
        <taxon>Frankiaceae</taxon>
        <taxon>Protofrankia</taxon>
    </lineage>
</organism>
<dbReference type="PANTHER" id="PTHR30477:SF13">
    <property type="entry name" value="IRON TRANSPORT SYSTEM MEMBRANE PROTEIN HI_0360-RELATED"/>
    <property type="match status" value="1"/>
</dbReference>
<feature type="transmembrane region" description="Helical" evidence="8">
    <location>
        <begin position="242"/>
        <end position="263"/>
    </location>
</feature>
<dbReference type="Gene3D" id="1.10.3470.10">
    <property type="entry name" value="ABC transporter involved in vitamin B12 uptake, BtuC"/>
    <property type="match status" value="1"/>
</dbReference>
<evidence type="ECO:0000256" key="5">
    <source>
        <dbReference type="ARBA" id="ARBA00023136"/>
    </source>
</evidence>
<dbReference type="STRING" id="656024.FsymDg_4205"/>
<dbReference type="PANTHER" id="PTHR30477">
    <property type="entry name" value="ABC-TRANSPORTER METAL-BINDING PROTEIN"/>
    <property type="match status" value="1"/>
</dbReference>
<comment type="subcellular location">
    <subcellularLocation>
        <location evidence="6">Cell membrane</location>
        <topology evidence="6">Multi-pass membrane protein</topology>
    </subcellularLocation>
    <subcellularLocation>
        <location evidence="1">Membrane</location>
        <topology evidence="1">Multi-pass membrane protein</topology>
    </subcellularLocation>
</comment>
<evidence type="ECO:0000256" key="7">
    <source>
        <dbReference type="SAM" id="MobiDB-lite"/>
    </source>
</evidence>
<evidence type="ECO:0000256" key="4">
    <source>
        <dbReference type="ARBA" id="ARBA00022989"/>
    </source>
</evidence>
<feature type="transmembrane region" description="Helical" evidence="8">
    <location>
        <begin position="132"/>
        <end position="150"/>
    </location>
</feature>
<comment type="similarity">
    <text evidence="2 6">Belongs to the ABC-3 integral membrane protein family.</text>
</comment>
<evidence type="ECO:0000256" key="1">
    <source>
        <dbReference type="ARBA" id="ARBA00004141"/>
    </source>
</evidence>
<feature type="transmembrane region" description="Helical" evidence="8">
    <location>
        <begin position="15"/>
        <end position="35"/>
    </location>
</feature>
<dbReference type="HOGENOM" id="CLU_028808_4_3_11"/>
<feature type="compositionally biased region" description="Gly residues" evidence="7">
    <location>
        <begin position="295"/>
        <end position="305"/>
    </location>
</feature>
<evidence type="ECO:0000256" key="6">
    <source>
        <dbReference type="RuleBase" id="RU003943"/>
    </source>
</evidence>
<dbReference type="KEGG" id="fsy:FsymDg_4205"/>
<keyword evidence="10" id="KW-1185">Reference proteome</keyword>
<gene>
    <name evidence="9" type="ordered locus">FsymDg_4205</name>
</gene>
<dbReference type="Pfam" id="PF00950">
    <property type="entry name" value="ABC-3"/>
    <property type="match status" value="1"/>
</dbReference>
<dbReference type="GO" id="GO:0010043">
    <property type="term" value="P:response to zinc ion"/>
    <property type="evidence" value="ECO:0007669"/>
    <property type="project" value="TreeGrafter"/>
</dbReference>
<feature type="transmembrane region" description="Helical" evidence="8">
    <location>
        <begin position="90"/>
        <end position="112"/>
    </location>
</feature>
<dbReference type="Proteomes" id="UP000001549">
    <property type="component" value="Chromosome"/>
</dbReference>
<accession>F8AWB3</accession>
<keyword evidence="5 8" id="KW-0472">Membrane</keyword>
<dbReference type="RefSeq" id="WP_013875337.1">
    <property type="nucleotide sequence ID" value="NC_015656.1"/>
</dbReference>
<dbReference type="AlphaFoldDB" id="F8AWB3"/>
<evidence type="ECO:0000256" key="3">
    <source>
        <dbReference type="ARBA" id="ARBA00022692"/>
    </source>
</evidence>
<dbReference type="eggNOG" id="COG1108">
    <property type="taxonomic scope" value="Bacteria"/>
</dbReference>
<keyword evidence="6" id="KW-0813">Transport</keyword>
<dbReference type="SUPFAM" id="SSF81345">
    <property type="entry name" value="ABC transporter involved in vitamin B12 uptake, BtuC"/>
    <property type="match status" value="1"/>
</dbReference>
<dbReference type="InterPro" id="IPR001626">
    <property type="entry name" value="ABC_TroCD"/>
</dbReference>
<evidence type="ECO:0000256" key="8">
    <source>
        <dbReference type="SAM" id="Phobius"/>
    </source>
</evidence>
<proteinExistence type="inferred from homology"/>
<evidence type="ECO:0000313" key="10">
    <source>
        <dbReference type="Proteomes" id="UP000001549"/>
    </source>
</evidence>
<reference evidence="9 10" key="1">
    <citation type="submission" date="2011-05" db="EMBL/GenBank/DDBJ databases">
        <title>Complete sequence of chromosome of Frankia symbiont of Datisca glomerata.</title>
        <authorList>
            <consortium name="US DOE Joint Genome Institute"/>
            <person name="Lucas S."/>
            <person name="Han J."/>
            <person name="Lapidus A."/>
            <person name="Cheng J.-F."/>
            <person name="Goodwin L."/>
            <person name="Pitluck S."/>
            <person name="Peters L."/>
            <person name="Mikhailova N."/>
            <person name="Chertkov O."/>
            <person name="Teshima H."/>
            <person name="Han C."/>
            <person name="Tapia R."/>
            <person name="Land M."/>
            <person name="Hauser L."/>
            <person name="Kyrpides N."/>
            <person name="Ivanova N."/>
            <person name="Pagani I."/>
            <person name="Berry A."/>
            <person name="Pawlowski K."/>
            <person name="Persson T."/>
            <person name="Vanden Heuvel B."/>
            <person name="Benson D."/>
            <person name="Woyke T."/>
        </authorList>
    </citation>
    <scope>NUCLEOTIDE SEQUENCE [LARGE SCALE GENOMIC DNA]</scope>
    <source>
        <strain evidence="10">4085684</strain>
    </source>
</reference>
<keyword evidence="4 8" id="KW-1133">Transmembrane helix</keyword>
<dbReference type="GO" id="GO:0055085">
    <property type="term" value="P:transmembrane transport"/>
    <property type="evidence" value="ECO:0007669"/>
    <property type="project" value="InterPro"/>
</dbReference>
<evidence type="ECO:0000256" key="2">
    <source>
        <dbReference type="ARBA" id="ARBA00008034"/>
    </source>
</evidence>
<evidence type="ECO:0000313" key="9">
    <source>
        <dbReference type="EMBL" id="AEH11470.1"/>
    </source>
</evidence>
<feature type="transmembrane region" description="Helical" evidence="8">
    <location>
        <begin position="187"/>
        <end position="206"/>
    </location>
</feature>
<dbReference type="GO" id="GO:0043190">
    <property type="term" value="C:ATP-binding cassette (ABC) transporter complex"/>
    <property type="evidence" value="ECO:0007669"/>
    <property type="project" value="InterPro"/>
</dbReference>
<protein>
    <submittedName>
        <fullName evidence="9">ABC-type transporter, integral membrane subunit</fullName>
    </submittedName>
</protein>
<dbReference type="InterPro" id="IPR037294">
    <property type="entry name" value="ABC_BtuC-like"/>
</dbReference>
<keyword evidence="3 6" id="KW-0812">Transmembrane</keyword>
<sequence length="315" mass="31510">MAALDLLSDSYTRRALVEAVFVGALCGAVGVHVVLRRLSFFAMAMTHATFPGVVLAAILGINLYLGSGVFGFLVVLAVAALSARGDNTSVTGVVLSGSFALGVLLLSAQSGFTRDLTAYLVGSILTVQADDLVTSGIVAAVVLVVLALLSKELVFGAFDRDATVAAGYPAGRLDVVFLLLVEVTIVTSVPAVGTILSVALIVAPAATARLWCDSVRGMTVLSVVIGVASGVIGLAISQQWSVAAGGAIVLTASGIFALSALLAPTIGTPSRRRQARVETRSTVGAVGEEGPLPGPGGAPTRGGTPGPVASGGISS</sequence>
<dbReference type="EMBL" id="CP002801">
    <property type="protein sequence ID" value="AEH11470.1"/>
    <property type="molecule type" value="Genomic_DNA"/>
</dbReference>